<evidence type="ECO:0000313" key="2">
    <source>
        <dbReference type="Proteomes" id="UP000003287"/>
    </source>
</evidence>
<dbReference type="EMBL" id="AFUP01000001">
    <property type="protein sequence ID" value="EGV10967.1"/>
    <property type="molecule type" value="Genomic_DNA"/>
</dbReference>
<protein>
    <submittedName>
        <fullName evidence="1">Uncharacterized protein</fullName>
    </submittedName>
</protein>
<proteinExistence type="predicted"/>
<organism evidence="1 2">
    <name type="scientific">Streptococcus constellatus subsp. pharyngis SK1060 = CCUG 46377</name>
    <dbReference type="NCBI Taxonomy" id="1035184"/>
    <lineage>
        <taxon>Bacteria</taxon>
        <taxon>Bacillati</taxon>
        <taxon>Bacillota</taxon>
        <taxon>Bacilli</taxon>
        <taxon>Lactobacillales</taxon>
        <taxon>Streptococcaceae</taxon>
        <taxon>Streptococcus</taxon>
        <taxon>Streptococcus anginosus group</taxon>
    </lineage>
</organism>
<name>F9P5A3_STRCV</name>
<evidence type="ECO:0000313" key="1">
    <source>
        <dbReference type="EMBL" id="EGV10967.1"/>
    </source>
</evidence>
<gene>
    <name evidence="1" type="ORF">HMPREF1042_0655</name>
</gene>
<reference evidence="1 2" key="1">
    <citation type="submission" date="2011-06" db="EMBL/GenBank/DDBJ databases">
        <authorList>
            <person name="Harkins D.M."/>
            <person name="Madupu R."/>
            <person name="Durkin A.S."/>
            <person name="Torralba M."/>
            <person name="Methe B."/>
            <person name="Sutton G.G."/>
            <person name="Nelson K.E."/>
        </authorList>
    </citation>
    <scope>NUCLEOTIDE SEQUENCE [LARGE SCALE GENOMIC DNA]</scope>
    <source>
        <strain evidence="1 2">SK1060</strain>
    </source>
</reference>
<dbReference type="AlphaFoldDB" id="F9P5A3"/>
<accession>F9P5A3</accession>
<sequence>MKQTSYFRYLGLSLLQKYLAFLENEVNPYKTFPKDKNI</sequence>
<dbReference type="Proteomes" id="UP000003287">
    <property type="component" value="Unassembled WGS sequence"/>
</dbReference>